<reference evidence="2 3" key="1">
    <citation type="submission" date="2024-01" db="EMBL/GenBank/DDBJ databases">
        <title>Complete genome of Cladobotryum mycophilum ATHUM6906.</title>
        <authorList>
            <person name="Christinaki A.C."/>
            <person name="Myridakis A.I."/>
            <person name="Kouvelis V.N."/>
        </authorList>
    </citation>
    <scope>NUCLEOTIDE SEQUENCE [LARGE SCALE GENOMIC DNA]</scope>
    <source>
        <strain evidence="2 3">ATHUM6906</strain>
    </source>
</reference>
<evidence type="ECO:0000313" key="2">
    <source>
        <dbReference type="EMBL" id="KAK5989612.1"/>
    </source>
</evidence>
<dbReference type="EMBL" id="JAVFKD010000014">
    <property type="protein sequence ID" value="KAK5989612.1"/>
    <property type="molecule type" value="Genomic_DNA"/>
</dbReference>
<gene>
    <name evidence="2" type="ORF">PT974_07866</name>
</gene>
<keyword evidence="1" id="KW-0732">Signal</keyword>
<comment type="caution">
    <text evidence="2">The sequence shown here is derived from an EMBL/GenBank/DDBJ whole genome shotgun (WGS) entry which is preliminary data.</text>
</comment>
<keyword evidence="3" id="KW-1185">Reference proteome</keyword>
<dbReference type="Proteomes" id="UP001338125">
    <property type="component" value="Unassembled WGS sequence"/>
</dbReference>
<feature type="chain" id="PRO_5047048365" evidence="1">
    <location>
        <begin position="21"/>
        <end position="174"/>
    </location>
</feature>
<evidence type="ECO:0000313" key="3">
    <source>
        <dbReference type="Proteomes" id="UP001338125"/>
    </source>
</evidence>
<proteinExistence type="predicted"/>
<feature type="signal peptide" evidence="1">
    <location>
        <begin position="1"/>
        <end position="20"/>
    </location>
</feature>
<organism evidence="2 3">
    <name type="scientific">Cladobotryum mycophilum</name>
    <dbReference type="NCBI Taxonomy" id="491253"/>
    <lineage>
        <taxon>Eukaryota</taxon>
        <taxon>Fungi</taxon>
        <taxon>Dikarya</taxon>
        <taxon>Ascomycota</taxon>
        <taxon>Pezizomycotina</taxon>
        <taxon>Sordariomycetes</taxon>
        <taxon>Hypocreomycetidae</taxon>
        <taxon>Hypocreales</taxon>
        <taxon>Hypocreaceae</taxon>
        <taxon>Cladobotryum</taxon>
    </lineage>
</organism>
<evidence type="ECO:0000256" key="1">
    <source>
        <dbReference type="SAM" id="SignalP"/>
    </source>
</evidence>
<protein>
    <submittedName>
        <fullName evidence="2">Uncharacterized protein</fullName>
    </submittedName>
</protein>
<accession>A0ABR0SCP7</accession>
<sequence>MMIKSLTVVTVALTAFQVQASISATEFAQKLQAMGGSADDTRYKITTVTPQTRYQVVPQILTAFDKLSDLNMQQADEISADPNWATIDQTLIGDAWTNVISAEISMLDSLVAKKDVLKRSSVSIHLSLGTYKAAANFLADRVSSAVHSDQVKYKVGKASSQLNIAFSGALETYA</sequence>
<name>A0ABR0SCP7_9HYPO</name>